<dbReference type="Pfam" id="PF02992">
    <property type="entry name" value="Transposase_21"/>
    <property type="match status" value="1"/>
</dbReference>
<comment type="caution">
    <text evidence="1">The sequence shown here is derived from an EMBL/GenBank/DDBJ whole genome shotgun (WGS) entry which is preliminary data.</text>
</comment>
<protein>
    <submittedName>
        <fullName evidence="1">Uncharacterized protein</fullName>
    </submittedName>
</protein>
<accession>A0AAW2K133</accession>
<sequence>MYEKNLSSRAGLTPEFEDGVATFIDGPSLNMHIWMVRKLSVLVRSIKMKISKSWTRCTRSKLVYVAKLVNIKTEGHFSQHIYDRITQWADHISPRDHNLSIDYYITKKLMRDLSLSFEKIDACKNGCMFYWKNDIDLDYYKFCAKLGTSLPGREILIAKKPRVTFLADPHNDRLGLCTNGFTQHGSMIIHIHVCPLYLHCTISHKECASHRCLPRAIDRGVAEFVACGVQTYNYARNDTFTMCAALMWTVNNLPTYGMASGWSFNGVIGCPVCMEDARAFYQQNRRKACYFDYHRQFLPPDHPYRRNKKTYP</sequence>
<dbReference type="AlphaFoldDB" id="A0AAW2K133"/>
<evidence type="ECO:0000313" key="1">
    <source>
        <dbReference type="EMBL" id="KAL0300043.1"/>
    </source>
</evidence>
<reference evidence="1" key="2">
    <citation type="journal article" date="2024" name="Plant">
        <title>Genomic evolution and insights into agronomic trait innovations of Sesamum species.</title>
        <authorList>
            <person name="Miao H."/>
            <person name="Wang L."/>
            <person name="Qu L."/>
            <person name="Liu H."/>
            <person name="Sun Y."/>
            <person name="Le M."/>
            <person name="Wang Q."/>
            <person name="Wei S."/>
            <person name="Zheng Y."/>
            <person name="Lin W."/>
            <person name="Duan Y."/>
            <person name="Cao H."/>
            <person name="Xiong S."/>
            <person name="Wang X."/>
            <person name="Wei L."/>
            <person name="Li C."/>
            <person name="Ma Q."/>
            <person name="Ju M."/>
            <person name="Zhao R."/>
            <person name="Li G."/>
            <person name="Mu C."/>
            <person name="Tian Q."/>
            <person name="Mei H."/>
            <person name="Zhang T."/>
            <person name="Gao T."/>
            <person name="Zhang H."/>
        </authorList>
    </citation>
    <scope>NUCLEOTIDE SEQUENCE</scope>
    <source>
        <strain evidence="1">KEN8</strain>
    </source>
</reference>
<dbReference type="EMBL" id="JACGWM010000728">
    <property type="protein sequence ID" value="KAL0300043.1"/>
    <property type="molecule type" value="Genomic_DNA"/>
</dbReference>
<dbReference type="InterPro" id="IPR004242">
    <property type="entry name" value="Transposase_21"/>
</dbReference>
<gene>
    <name evidence="1" type="ORF">Scaly_3061500</name>
</gene>
<proteinExistence type="predicted"/>
<dbReference type="PANTHER" id="PTHR10775">
    <property type="entry name" value="OS08G0208400 PROTEIN"/>
    <property type="match status" value="1"/>
</dbReference>
<name>A0AAW2K133_9LAMI</name>
<organism evidence="1">
    <name type="scientific">Sesamum calycinum</name>
    <dbReference type="NCBI Taxonomy" id="2727403"/>
    <lineage>
        <taxon>Eukaryota</taxon>
        <taxon>Viridiplantae</taxon>
        <taxon>Streptophyta</taxon>
        <taxon>Embryophyta</taxon>
        <taxon>Tracheophyta</taxon>
        <taxon>Spermatophyta</taxon>
        <taxon>Magnoliopsida</taxon>
        <taxon>eudicotyledons</taxon>
        <taxon>Gunneridae</taxon>
        <taxon>Pentapetalae</taxon>
        <taxon>asterids</taxon>
        <taxon>lamiids</taxon>
        <taxon>Lamiales</taxon>
        <taxon>Pedaliaceae</taxon>
        <taxon>Sesamum</taxon>
    </lineage>
</organism>
<dbReference type="PANTHER" id="PTHR10775:SF193">
    <property type="entry name" value="DUF4216 DOMAIN-CONTAINING PROTEIN"/>
    <property type="match status" value="1"/>
</dbReference>
<reference evidence="1" key="1">
    <citation type="submission" date="2020-06" db="EMBL/GenBank/DDBJ databases">
        <authorList>
            <person name="Li T."/>
            <person name="Hu X."/>
            <person name="Zhang T."/>
            <person name="Song X."/>
            <person name="Zhang H."/>
            <person name="Dai N."/>
            <person name="Sheng W."/>
            <person name="Hou X."/>
            <person name="Wei L."/>
        </authorList>
    </citation>
    <scope>NUCLEOTIDE SEQUENCE</scope>
    <source>
        <strain evidence="1">KEN8</strain>
        <tissue evidence="1">Leaf</tissue>
    </source>
</reference>